<dbReference type="InterPro" id="IPR029016">
    <property type="entry name" value="GAF-like_dom_sf"/>
</dbReference>
<feature type="domain" description="IclR-ED" evidence="6">
    <location>
        <begin position="83"/>
        <end position="268"/>
    </location>
</feature>
<sequence length="273" mass="28344">MPREAGDDPGATSTRTARDPAPAVTRALGIMTLLADAEGKPLPLSEISRGLGLAKSSCANLCQALEDGGMIRRVTEGFALGRRTAELGGAFAVQFNQVREFFGLVAASPTLHSEVVQIAMLDGADALYLARHEGRAPYRFGTPLGSRLPAVFTAAGNALLCGLGDEELEGLLGDRLPASSGVDGLALTLPALRDRLQEARERGYAVDEGHSIVGLRGVAVPLPAWAPGDPPLAMGAAIPSDQADPARIAAIGTALREVAARLENPWRARTAVG</sequence>
<dbReference type="EMBL" id="BMXK01000001">
    <property type="protein sequence ID" value="GHC98828.1"/>
    <property type="molecule type" value="Genomic_DNA"/>
</dbReference>
<organism evidence="7 8">
    <name type="scientific">Zhihengliuella salsuginis</name>
    <dbReference type="NCBI Taxonomy" id="578222"/>
    <lineage>
        <taxon>Bacteria</taxon>
        <taxon>Bacillati</taxon>
        <taxon>Actinomycetota</taxon>
        <taxon>Actinomycetes</taxon>
        <taxon>Micrococcales</taxon>
        <taxon>Micrococcaceae</taxon>
        <taxon>Zhihengliuella</taxon>
    </lineage>
</organism>
<keyword evidence="2" id="KW-0238">DNA-binding</keyword>
<dbReference type="Pfam" id="PF01614">
    <property type="entry name" value="IclR_C"/>
    <property type="match status" value="1"/>
</dbReference>
<dbReference type="Proteomes" id="UP000642819">
    <property type="component" value="Unassembled WGS sequence"/>
</dbReference>
<dbReference type="Pfam" id="PF09339">
    <property type="entry name" value="HTH_IclR"/>
    <property type="match status" value="1"/>
</dbReference>
<dbReference type="InterPro" id="IPR050707">
    <property type="entry name" value="HTH_MetabolicPath_Reg"/>
</dbReference>
<dbReference type="PANTHER" id="PTHR30136:SF24">
    <property type="entry name" value="HTH-TYPE TRANSCRIPTIONAL REPRESSOR ALLR"/>
    <property type="match status" value="1"/>
</dbReference>
<gene>
    <name evidence="7" type="ORF">GCM10008096_00290</name>
</gene>
<evidence type="ECO:0000259" key="6">
    <source>
        <dbReference type="PROSITE" id="PS51078"/>
    </source>
</evidence>
<dbReference type="InterPro" id="IPR036388">
    <property type="entry name" value="WH-like_DNA-bd_sf"/>
</dbReference>
<evidence type="ECO:0000313" key="7">
    <source>
        <dbReference type="EMBL" id="GHC98828.1"/>
    </source>
</evidence>
<dbReference type="InterPro" id="IPR036390">
    <property type="entry name" value="WH_DNA-bd_sf"/>
</dbReference>
<dbReference type="PROSITE" id="PS51077">
    <property type="entry name" value="HTH_ICLR"/>
    <property type="match status" value="1"/>
</dbReference>
<name>A0ABQ3G9P2_9MICC</name>
<accession>A0ABQ3G9P2</accession>
<evidence type="ECO:0000259" key="5">
    <source>
        <dbReference type="PROSITE" id="PS51077"/>
    </source>
</evidence>
<dbReference type="SUPFAM" id="SSF55781">
    <property type="entry name" value="GAF domain-like"/>
    <property type="match status" value="1"/>
</dbReference>
<dbReference type="SMART" id="SM00346">
    <property type="entry name" value="HTH_ICLR"/>
    <property type="match status" value="1"/>
</dbReference>
<evidence type="ECO:0000256" key="2">
    <source>
        <dbReference type="ARBA" id="ARBA00023125"/>
    </source>
</evidence>
<keyword evidence="8" id="KW-1185">Reference proteome</keyword>
<evidence type="ECO:0000256" key="1">
    <source>
        <dbReference type="ARBA" id="ARBA00023015"/>
    </source>
</evidence>
<feature type="domain" description="HTH iclR-type" evidence="5">
    <location>
        <begin position="21"/>
        <end position="82"/>
    </location>
</feature>
<evidence type="ECO:0000256" key="4">
    <source>
        <dbReference type="SAM" id="MobiDB-lite"/>
    </source>
</evidence>
<dbReference type="Gene3D" id="3.30.450.40">
    <property type="match status" value="1"/>
</dbReference>
<evidence type="ECO:0000313" key="8">
    <source>
        <dbReference type="Proteomes" id="UP000642819"/>
    </source>
</evidence>
<protein>
    <submittedName>
        <fullName evidence="7">ArsR family transcriptional regulator</fullName>
    </submittedName>
</protein>
<comment type="caution">
    <text evidence="7">The sequence shown here is derived from an EMBL/GenBank/DDBJ whole genome shotgun (WGS) entry which is preliminary data.</text>
</comment>
<dbReference type="InterPro" id="IPR005471">
    <property type="entry name" value="Tscrpt_reg_IclR_N"/>
</dbReference>
<keyword evidence="3" id="KW-0804">Transcription</keyword>
<feature type="region of interest" description="Disordered" evidence="4">
    <location>
        <begin position="1"/>
        <end position="21"/>
    </location>
</feature>
<dbReference type="SUPFAM" id="SSF46785">
    <property type="entry name" value="Winged helix' DNA-binding domain"/>
    <property type="match status" value="1"/>
</dbReference>
<dbReference type="RefSeq" id="WP_189348089.1">
    <property type="nucleotide sequence ID" value="NZ_BMXK01000001.1"/>
</dbReference>
<dbReference type="Gene3D" id="1.10.10.10">
    <property type="entry name" value="Winged helix-like DNA-binding domain superfamily/Winged helix DNA-binding domain"/>
    <property type="match status" value="1"/>
</dbReference>
<evidence type="ECO:0000256" key="3">
    <source>
        <dbReference type="ARBA" id="ARBA00023163"/>
    </source>
</evidence>
<keyword evidence="1" id="KW-0805">Transcription regulation</keyword>
<dbReference type="PANTHER" id="PTHR30136">
    <property type="entry name" value="HELIX-TURN-HELIX TRANSCRIPTIONAL REGULATOR, ICLR FAMILY"/>
    <property type="match status" value="1"/>
</dbReference>
<dbReference type="PROSITE" id="PS51078">
    <property type="entry name" value="ICLR_ED"/>
    <property type="match status" value="1"/>
</dbReference>
<dbReference type="InterPro" id="IPR014757">
    <property type="entry name" value="Tscrpt_reg_IclR_C"/>
</dbReference>
<reference evidence="8" key="1">
    <citation type="journal article" date="2019" name="Int. J. Syst. Evol. Microbiol.">
        <title>The Global Catalogue of Microorganisms (GCM) 10K type strain sequencing project: providing services to taxonomists for standard genome sequencing and annotation.</title>
        <authorList>
            <consortium name="The Broad Institute Genomics Platform"/>
            <consortium name="The Broad Institute Genome Sequencing Center for Infectious Disease"/>
            <person name="Wu L."/>
            <person name="Ma J."/>
        </authorList>
    </citation>
    <scope>NUCLEOTIDE SEQUENCE [LARGE SCALE GENOMIC DNA]</scope>
    <source>
        <strain evidence="8">KCTC 19466</strain>
    </source>
</reference>
<proteinExistence type="predicted"/>